<dbReference type="RefSeq" id="WP_156683403.1">
    <property type="nucleotide sequence ID" value="NZ_CABWIB010000001.1"/>
</dbReference>
<reference evidence="1 2" key="1">
    <citation type="submission" date="2019-10" db="EMBL/GenBank/DDBJ databases">
        <authorList>
            <person name="Blom J."/>
        </authorList>
    </citation>
    <scope>NUCLEOTIDE SEQUENCE [LARGE SCALE GENOMIC DNA]</scope>
    <source>
        <strain evidence="1 2">ES3154-GLU</strain>
    </source>
</reference>
<accession>A0A6I8M9C1</accession>
<proteinExistence type="predicted"/>
<protein>
    <recommendedName>
        <fullName evidence="3">DUF956 family protein</fullName>
    </recommendedName>
</protein>
<dbReference type="EMBL" id="CABWIB010000001">
    <property type="protein sequence ID" value="VWL85405.1"/>
    <property type="molecule type" value="Genomic_DNA"/>
</dbReference>
<evidence type="ECO:0000313" key="2">
    <source>
        <dbReference type="Proteomes" id="UP000419017"/>
    </source>
</evidence>
<keyword evidence="2" id="KW-1185">Reference proteome</keyword>
<sequence length="120" mass="14018">MIKGINTEIDYSIKCISYLGISSYGKMYIGNMGIEFFNDKNIKDFILIPWTEVEYISASVIFGRYINRFSVFTKKNGHFEFSTRDNKKTLKAMNKYISSEKLLRSPSFLGYVSKFLKKIF</sequence>
<dbReference type="InterPro" id="IPR010360">
    <property type="entry name" value="DUF956"/>
</dbReference>
<dbReference type="Pfam" id="PF06115">
    <property type="entry name" value="DUF956"/>
    <property type="match status" value="1"/>
</dbReference>
<evidence type="ECO:0008006" key="3">
    <source>
        <dbReference type="Google" id="ProtNLM"/>
    </source>
</evidence>
<dbReference type="AlphaFoldDB" id="A0A6I8M9C1"/>
<gene>
    <name evidence="1" type="ORF">OMES3154_00690</name>
</gene>
<evidence type="ECO:0000313" key="1">
    <source>
        <dbReference type="EMBL" id="VWL85405.1"/>
    </source>
</evidence>
<name>A0A6I8M9C1_9FUSO</name>
<dbReference type="Proteomes" id="UP000419017">
    <property type="component" value="Unassembled WGS sequence"/>
</dbReference>
<organism evidence="1 2">
    <name type="scientific">Oceanivirga miroungae</name>
    <dbReference type="NCBI Taxonomy" id="1130046"/>
    <lineage>
        <taxon>Bacteria</taxon>
        <taxon>Fusobacteriati</taxon>
        <taxon>Fusobacteriota</taxon>
        <taxon>Fusobacteriia</taxon>
        <taxon>Fusobacteriales</taxon>
        <taxon>Leptotrichiaceae</taxon>
        <taxon>Oceanivirga</taxon>
    </lineage>
</organism>